<accession>A0A2S8G4V8</accession>
<dbReference type="OrthoDB" id="286633at2"/>
<proteinExistence type="predicted"/>
<dbReference type="RefSeq" id="WP_105327915.1">
    <property type="nucleotide sequence ID" value="NZ_PUHY01000004.1"/>
</dbReference>
<sequence length="258" mass="29434">MLSTIWRIYAVAILCLLLFTPRISDAGFNDDVAKVLSPILEEAVRRSVPTTFKDESDWNRTHEFTKRLKVRGKWNSLKLERVRDAQNHGDWVRYMGQIEDPHRDVQIWVENLKVDPTKSTCQIYARVKFQGEAEYQQWVRDVRLLGISVVAEATAKIRLDVQLDTKWNAAGLVSSAEFTPQVVGGAIDLEHFYVHRIGKAHGEVAEQIGEQLEGTLAKKLASKQEKLVREANKAIGKELENGTLKLDLVSFLRQQLKK</sequence>
<dbReference type="EMBL" id="PUHY01000004">
    <property type="protein sequence ID" value="PQO39478.1"/>
    <property type="molecule type" value="Genomic_DNA"/>
</dbReference>
<gene>
    <name evidence="1" type="ORF">C5Y83_01660</name>
</gene>
<comment type="caution">
    <text evidence="1">The sequence shown here is derived from an EMBL/GenBank/DDBJ whole genome shotgun (WGS) entry which is preliminary data.</text>
</comment>
<evidence type="ECO:0000313" key="1">
    <source>
        <dbReference type="EMBL" id="PQO39478.1"/>
    </source>
</evidence>
<organism evidence="1 2">
    <name type="scientific">Blastopirellula marina</name>
    <dbReference type="NCBI Taxonomy" id="124"/>
    <lineage>
        <taxon>Bacteria</taxon>
        <taxon>Pseudomonadati</taxon>
        <taxon>Planctomycetota</taxon>
        <taxon>Planctomycetia</taxon>
        <taxon>Pirellulales</taxon>
        <taxon>Pirellulaceae</taxon>
        <taxon>Blastopirellula</taxon>
    </lineage>
</organism>
<dbReference type="AlphaFoldDB" id="A0A2S8G4V8"/>
<evidence type="ECO:0000313" key="2">
    <source>
        <dbReference type="Proteomes" id="UP000238322"/>
    </source>
</evidence>
<reference evidence="1 2" key="1">
    <citation type="submission" date="2018-02" db="EMBL/GenBank/DDBJ databases">
        <title>Comparative genomes isolates from brazilian mangrove.</title>
        <authorList>
            <person name="Araujo J.E."/>
            <person name="Taketani R.G."/>
            <person name="Silva M.C.P."/>
            <person name="Loureco M.V."/>
            <person name="Andreote F.D."/>
        </authorList>
    </citation>
    <scope>NUCLEOTIDE SEQUENCE [LARGE SCALE GENOMIC DNA]</scope>
    <source>
        <strain evidence="1 2">Hex-1 MGV</strain>
    </source>
</reference>
<name>A0A2S8G4V8_9BACT</name>
<dbReference type="Proteomes" id="UP000238322">
    <property type="component" value="Unassembled WGS sequence"/>
</dbReference>
<protein>
    <submittedName>
        <fullName evidence="1">Uncharacterized protein</fullName>
    </submittedName>
</protein>